<dbReference type="EMBL" id="CM056741">
    <property type="protein sequence ID" value="KAJ8682305.1"/>
    <property type="molecule type" value="Genomic_DNA"/>
</dbReference>
<evidence type="ECO:0000313" key="1">
    <source>
        <dbReference type="EMBL" id="KAJ8682305.1"/>
    </source>
</evidence>
<sequence length="519" mass="58769">MEDIKVLESNTVEQFEGLKLHNGKNNDPRDFRIQLNDLDFHHVFTINLSHNCLSEVPDSLADLKNLESLDLSDNELVDLPMSLAKLHRLKVLDISKNKFKAIPKCVHLGMGTLKSLNVSDNEKIKLNVIPYSKYIETFLASRNRNCAKFPDWLVSEKFFNLKEFCLDKTQFDVFSFVGKKGDLNLRVVSMACSNLSSPVLKMLIENMFKLEKLDLGNDDTLVTGNIFTHVPMDAIRNPALITELSLRATTIPTVSADIKKLCNLKKLDLGLNCISWLPDEFCELAHLETLNIDGNGLIMLPDNIGDLKSLQYLRLEKNALMRLPESFKNLKNLKFADIYNNQIQEFPHSLSEMIQLQGLDLDFNYFDTSEIKIGDTPYSVLRVNITSGIGTSGIESRCSGFKIQETPVNDDHDDYSHYGGYNSCASDDDREDSTVYTRSESRADENWDESTDSDDEFDPNEILEVNYNEQSKRYYPPGALGFCPDDLHSERIKAEVASLRAHGSLPTYTIEAGQFDDAD</sequence>
<keyword evidence="2" id="KW-1185">Reference proteome</keyword>
<dbReference type="Proteomes" id="UP001239111">
    <property type="component" value="Chromosome 1"/>
</dbReference>
<name>A0ACC2PKK8_9HYME</name>
<gene>
    <name evidence="1" type="ORF">QAD02_018097</name>
</gene>
<protein>
    <submittedName>
        <fullName evidence="1">Uncharacterized protein</fullName>
    </submittedName>
</protein>
<organism evidence="1 2">
    <name type="scientific">Eretmocerus hayati</name>
    <dbReference type="NCBI Taxonomy" id="131215"/>
    <lineage>
        <taxon>Eukaryota</taxon>
        <taxon>Metazoa</taxon>
        <taxon>Ecdysozoa</taxon>
        <taxon>Arthropoda</taxon>
        <taxon>Hexapoda</taxon>
        <taxon>Insecta</taxon>
        <taxon>Pterygota</taxon>
        <taxon>Neoptera</taxon>
        <taxon>Endopterygota</taxon>
        <taxon>Hymenoptera</taxon>
        <taxon>Apocrita</taxon>
        <taxon>Proctotrupomorpha</taxon>
        <taxon>Chalcidoidea</taxon>
        <taxon>Aphelinidae</taxon>
        <taxon>Aphelininae</taxon>
        <taxon>Eretmocerus</taxon>
    </lineage>
</organism>
<reference evidence="1" key="1">
    <citation type="submission" date="2023-04" db="EMBL/GenBank/DDBJ databases">
        <title>A chromosome-level genome assembly of the parasitoid wasp Eretmocerus hayati.</title>
        <authorList>
            <person name="Zhong Y."/>
            <person name="Liu S."/>
            <person name="Liu Y."/>
        </authorList>
    </citation>
    <scope>NUCLEOTIDE SEQUENCE</scope>
    <source>
        <strain evidence="1">ZJU_SS_LIU_2023</strain>
    </source>
</reference>
<proteinExistence type="predicted"/>
<accession>A0ACC2PKK8</accession>
<evidence type="ECO:0000313" key="2">
    <source>
        <dbReference type="Proteomes" id="UP001239111"/>
    </source>
</evidence>
<comment type="caution">
    <text evidence="1">The sequence shown here is derived from an EMBL/GenBank/DDBJ whole genome shotgun (WGS) entry which is preliminary data.</text>
</comment>